<protein>
    <submittedName>
        <fullName evidence="10">ABC transporter permease</fullName>
    </submittedName>
</protein>
<accession>A0ABU0YLY5</accession>
<evidence type="ECO:0000256" key="2">
    <source>
        <dbReference type="ARBA" id="ARBA00007069"/>
    </source>
</evidence>
<dbReference type="PANTHER" id="PTHR42929:SF1">
    <property type="entry name" value="INNER MEMBRANE ABC TRANSPORTER PERMEASE PROTEIN YDCU-RELATED"/>
    <property type="match status" value="1"/>
</dbReference>
<proteinExistence type="inferred from homology"/>
<dbReference type="Proteomes" id="UP001230156">
    <property type="component" value="Unassembled WGS sequence"/>
</dbReference>
<sequence>MSPRQRQKWAIFGLTGPAYAWLAVTIFLPLSAMLYCSVLDVSPLVPRPASFTLANYAAFFQKSFYLPLTWWSILLGFWTTLFCFLVGYPAAYALAKRVKGRWREALFLLIVLPFWSNALVRIFSWTMVLRQGGFLDMALHSVFPDAPAFNLLFTYPAVVIGLVHSYLPYMILTCYVSLQAIDDSLMEAARSLGAENTTVFRRVVFPLSLPGVISGAVLIFVPVIGSFMEPRILGGAKGATLGMNIEEQFTVTANWPLGAALSFTMLAIVLVIFAVLYPILKRRGVWA</sequence>
<organism evidence="10 11">
    <name type="scientific">Dongia sedimenti</name>
    <dbReference type="NCBI Taxonomy" id="3064282"/>
    <lineage>
        <taxon>Bacteria</taxon>
        <taxon>Pseudomonadati</taxon>
        <taxon>Pseudomonadota</taxon>
        <taxon>Alphaproteobacteria</taxon>
        <taxon>Rhodospirillales</taxon>
        <taxon>Dongiaceae</taxon>
        <taxon>Dongia</taxon>
    </lineage>
</organism>
<feature type="transmembrane region" description="Helical" evidence="8">
    <location>
        <begin position="70"/>
        <end position="94"/>
    </location>
</feature>
<evidence type="ECO:0000256" key="7">
    <source>
        <dbReference type="ARBA" id="ARBA00023136"/>
    </source>
</evidence>
<dbReference type="EMBL" id="JAUYVI010000003">
    <property type="protein sequence ID" value="MDQ7247663.1"/>
    <property type="molecule type" value="Genomic_DNA"/>
</dbReference>
<reference evidence="11" key="1">
    <citation type="submission" date="2023-08" db="EMBL/GenBank/DDBJ databases">
        <title>Rhodospirillaceae gen. nov., a novel taxon isolated from the Yangtze River Yuezi River estuary sludge.</title>
        <authorList>
            <person name="Ruan L."/>
        </authorList>
    </citation>
    <scope>NUCLEOTIDE SEQUENCE [LARGE SCALE GENOMIC DNA]</scope>
    <source>
        <strain evidence="11">R-7</strain>
    </source>
</reference>
<feature type="domain" description="ABC transmembrane type-1" evidence="9">
    <location>
        <begin position="69"/>
        <end position="276"/>
    </location>
</feature>
<feature type="transmembrane region" description="Helical" evidence="8">
    <location>
        <begin position="148"/>
        <end position="178"/>
    </location>
</feature>
<keyword evidence="6 8" id="KW-1133">Transmembrane helix</keyword>
<evidence type="ECO:0000256" key="4">
    <source>
        <dbReference type="ARBA" id="ARBA00022475"/>
    </source>
</evidence>
<name>A0ABU0YLY5_9PROT</name>
<dbReference type="RefSeq" id="WP_379955097.1">
    <property type="nucleotide sequence ID" value="NZ_JAUYVI010000003.1"/>
</dbReference>
<evidence type="ECO:0000313" key="10">
    <source>
        <dbReference type="EMBL" id="MDQ7247663.1"/>
    </source>
</evidence>
<gene>
    <name evidence="10" type="ORF">Q8A70_08285</name>
</gene>
<keyword evidence="4" id="KW-1003">Cell membrane</keyword>
<dbReference type="Gene3D" id="1.10.3720.10">
    <property type="entry name" value="MetI-like"/>
    <property type="match status" value="1"/>
</dbReference>
<keyword evidence="5 8" id="KW-0812">Transmembrane</keyword>
<dbReference type="CDD" id="cd06261">
    <property type="entry name" value="TM_PBP2"/>
    <property type="match status" value="1"/>
</dbReference>
<keyword evidence="3 8" id="KW-0813">Transport</keyword>
<evidence type="ECO:0000259" key="9">
    <source>
        <dbReference type="PROSITE" id="PS50928"/>
    </source>
</evidence>
<comment type="subcellular location">
    <subcellularLocation>
        <location evidence="1 8">Cell membrane</location>
        <topology evidence="1 8">Multi-pass membrane protein</topology>
    </subcellularLocation>
</comment>
<comment type="caution">
    <text evidence="10">The sequence shown here is derived from an EMBL/GenBank/DDBJ whole genome shotgun (WGS) entry which is preliminary data.</text>
</comment>
<evidence type="ECO:0000256" key="5">
    <source>
        <dbReference type="ARBA" id="ARBA00022692"/>
    </source>
</evidence>
<dbReference type="Pfam" id="PF00528">
    <property type="entry name" value="BPD_transp_1"/>
    <property type="match status" value="1"/>
</dbReference>
<keyword evidence="7 8" id="KW-0472">Membrane</keyword>
<dbReference type="InterPro" id="IPR000515">
    <property type="entry name" value="MetI-like"/>
</dbReference>
<dbReference type="PANTHER" id="PTHR42929">
    <property type="entry name" value="INNER MEMBRANE ABC TRANSPORTER PERMEASE PROTEIN YDCU-RELATED-RELATED"/>
    <property type="match status" value="1"/>
</dbReference>
<evidence type="ECO:0000256" key="6">
    <source>
        <dbReference type="ARBA" id="ARBA00022989"/>
    </source>
</evidence>
<dbReference type="PROSITE" id="PS50928">
    <property type="entry name" value="ABC_TM1"/>
    <property type="match status" value="1"/>
</dbReference>
<dbReference type="SUPFAM" id="SSF161098">
    <property type="entry name" value="MetI-like"/>
    <property type="match status" value="1"/>
</dbReference>
<evidence type="ECO:0000256" key="8">
    <source>
        <dbReference type="RuleBase" id="RU363032"/>
    </source>
</evidence>
<feature type="transmembrane region" description="Helical" evidence="8">
    <location>
        <begin position="12"/>
        <end position="35"/>
    </location>
</feature>
<evidence type="ECO:0000256" key="1">
    <source>
        <dbReference type="ARBA" id="ARBA00004651"/>
    </source>
</evidence>
<evidence type="ECO:0000313" key="11">
    <source>
        <dbReference type="Proteomes" id="UP001230156"/>
    </source>
</evidence>
<feature type="transmembrane region" description="Helical" evidence="8">
    <location>
        <begin position="199"/>
        <end position="224"/>
    </location>
</feature>
<dbReference type="InterPro" id="IPR035906">
    <property type="entry name" value="MetI-like_sf"/>
</dbReference>
<evidence type="ECO:0000256" key="3">
    <source>
        <dbReference type="ARBA" id="ARBA00022448"/>
    </source>
</evidence>
<feature type="transmembrane region" description="Helical" evidence="8">
    <location>
        <begin position="257"/>
        <end position="280"/>
    </location>
</feature>
<feature type="transmembrane region" description="Helical" evidence="8">
    <location>
        <begin position="106"/>
        <end position="128"/>
    </location>
</feature>
<comment type="similarity">
    <text evidence="2">Belongs to the binding-protein-dependent transport system permease family. CysTW subfamily.</text>
</comment>
<keyword evidence="11" id="KW-1185">Reference proteome</keyword>